<accession>A0A6J4KRC5</accession>
<dbReference type="PANTHER" id="PTHR30466:SF1">
    <property type="entry name" value="FMN REDUCTASE (NADH) RUTF"/>
    <property type="match status" value="1"/>
</dbReference>
<dbReference type="InterPro" id="IPR050268">
    <property type="entry name" value="NADH-dep_flavin_reductase"/>
</dbReference>
<protein>
    <recommendedName>
        <fullName evidence="2">Flavin reductase like domain-containing protein</fullName>
    </recommendedName>
</protein>
<dbReference type="GO" id="GO:0042602">
    <property type="term" value="F:riboflavin reductase (NADPH) activity"/>
    <property type="evidence" value="ECO:0007669"/>
    <property type="project" value="TreeGrafter"/>
</dbReference>
<evidence type="ECO:0000313" key="3">
    <source>
        <dbReference type="EMBL" id="CAA9312158.1"/>
    </source>
</evidence>
<feature type="domain" description="Flavin reductase like" evidence="2">
    <location>
        <begin position="15"/>
        <end position="173"/>
    </location>
</feature>
<dbReference type="GO" id="GO:0010181">
    <property type="term" value="F:FMN binding"/>
    <property type="evidence" value="ECO:0007669"/>
    <property type="project" value="InterPro"/>
</dbReference>
<gene>
    <name evidence="3" type="ORF">AVDCRST_MAG56-6295</name>
</gene>
<dbReference type="Pfam" id="PF01613">
    <property type="entry name" value="Flavin_Reduct"/>
    <property type="match status" value="1"/>
</dbReference>
<dbReference type="InterPro" id="IPR012349">
    <property type="entry name" value="Split_barrel_FMN-bd"/>
</dbReference>
<proteinExistence type="predicted"/>
<organism evidence="3">
    <name type="scientific">uncultured Cytophagales bacterium</name>
    <dbReference type="NCBI Taxonomy" id="158755"/>
    <lineage>
        <taxon>Bacteria</taxon>
        <taxon>Pseudomonadati</taxon>
        <taxon>Bacteroidota</taxon>
        <taxon>Sphingobacteriia</taxon>
        <taxon>Sphingobacteriales</taxon>
        <taxon>environmental samples</taxon>
    </lineage>
</organism>
<dbReference type="EMBL" id="CADCTQ010000521">
    <property type="protein sequence ID" value="CAA9312158.1"/>
    <property type="molecule type" value="Genomic_DNA"/>
</dbReference>
<evidence type="ECO:0000259" key="2">
    <source>
        <dbReference type="SMART" id="SM00903"/>
    </source>
</evidence>
<dbReference type="SMART" id="SM00903">
    <property type="entry name" value="Flavin_Reduct"/>
    <property type="match status" value="1"/>
</dbReference>
<evidence type="ECO:0000256" key="1">
    <source>
        <dbReference type="ARBA" id="ARBA00023002"/>
    </source>
</evidence>
<reference evidence="3" key="1">
    <citation type="submission" date="2020-02" db="EMBL/GenBank/DDBJ databases">
        <authorList>
            <person name="Meier V. D."/>
        </authorList>
    </citation>
    <scope>NUCLEOTIDE SEQUENCE</scope>
    <source>
        <strain evidence="3">AVDCRST_MAG56</strain>
    </source>
</reference>
<dbReference type="Gene3D" id="2.30.110.10">
    <property type="entry name" value="Electron Transport, Fmn-binding Protein, Chain A"/>
    <property type="match status" value="1"/>
</dbReference>
<dbReference type="SUPFAM" id="SSF50475">
    <property type="entry name" value="FMN-binding split barrel"/>
    <property type="match status" value="1"/>
</dbReference>
<name>A0A6J4KRC5_9SPHI</name>
<dbReference type="PANTHER" id="PTHR30466">
    <property type="entry name" value="FLAVIN REDUCTASE"/>
    <property type="match status" value="1"/>
</dbReference>
<dbReference type="InterPro" id="IPR002563">
    <property type="entry name" value="Flavin_Rdtase-like_dom"/>
</dbReference>
<dbReference type="AlphaFoldDB" id="A0A6J4KRC5"/>
<keyword evidence="1" id="KW-0560">Oxidoreductase</keyword>
<sequence length="176" mass="19619">MATNAQSQNPISEALRKITYGYYILTTRKSAEELSTRDQDYIAAGTVCWVTQVSFEPHVVMVAVEKTSDLNETIQKSRVFALNVLGRKNQPLIEKFSRKTNVEEGAHQLNDYNFEDGKTGSPLLTDTVASFECNLVEVIHSKADHVLFLGEVVEATVRDADEPLLTDLDANYKYGG</sequence>